<evidence type="ECO:0000313" key="10">
    <source>
        <dbReference type="EMBL" id="KUG19392.1"/>
    </source>
</evidence>
<keyword evidence="5" id="KW-0547">Nucleotide-binding</keyword>
<evidence type="ECO:0000256" key="3">
    <source>
        <dbReference type="ARBA" id="ARBA00012217"/>
    </source>
</evidence>
<dbReference type="Gene3D" id="3.30.200.20">
    <property type="entry name" value="Phosphorylase Kinase, domain 1"/>
    <property type="match status" value="1"/>
</dbReference>
<dbReference type="HAMAP" id="MF_00137">
    <property type="entry name" value="SAICAR_synth"/>
    <property type="match status" value="1"/>
</dbReference>
<organism evidence="10">
    <name type="scientific">hydrocarbon metagenome</name>
    <dbReference type="NCBI Taxonomy" id="938273"/>
    <lineage>
        <taxon>unclassified sequences</taxon>
        <taxon>metagenomes</taxon>
        <taxon>ecological metagenomes</taxon>
    </lineage>
</organism>
<dbReference type="AlphaFoldDB" id="A0A0W8FES2"/>
<proteinExistence type="inferred from homology"/>
<dbReference type="PROSITE" id="PS01058">
    <property type="entry name" value="SAICAR_SYNTHETASE_2"/>
    <property type="match status" value="1"/>
</dbReference>
<dbReference type="UniPathway" id="UPA00074">
    <property type="reaction ID" value="UER00131"/>
</dbReference>
<dbReference type="PROSITE" id="PS01057">
    <property type="entry name" value="SAICAR_SYNTHETASE_1"/>
    <property type="match status" value="1"/>
</dbReference>
<dbReference type="InterPro" id="IPR018236">
    <property type="entry name" value="SAICAR_synthetase_CS"/>
</dbReference>
<dbReference type="CDD" id="cd01415">
    <property type="entry name" value="SAICAR_synt_PurC"/>
    <property type="match status" value="1"/>
</dbReference>
<dbReference type="InterPro" id="IPR028923">
    <property type="entry name" value="SAICAR_synt/ADE2_N"/>
</dbReference>
<gene>
    <name evidence="10" type="ORF">ASZ90_010896</name>
</gene>
<evidence type="ECO:0000259" key="9">
    <source>
        <dbReference type="Pfam" id="PF01259"/>
    </source>
</evidence>
<dbReference type="InterPro" id="IPR050089">
    <property type="entry name" value="SAICAR_synthetase"/>
</dbReference>
<protein>
    <recommendedName>
        <fullName evidence="3">phosphoribosylaminoimidazolesuccinocarboxamide synthase</fullName>
        <ecNumber evidence="3">6.3.2.6</ecNumber>
    </recommendedName>
</protein>
<accession>A0A0W8FES2</accession>
<evidence type="ECO:0000256" key="2">
    <source>
        <dbReference type="ARBA" id="ARBA00010190"/>
    </source>
</evidence>
<dbReference type="Pfam" id="PF01259">
    <property type="entry name" value="SAICAR_synt"/>
    <property type="match status" value="1"/>
</dbReference>
<dbReference type="SUPFAM" id="SSF56104">
    <property type="entry name" value="SAICAR synthase-like"/>
    <property type="match status" value="1"/>
</dbReference>
<evidence type="ECO:0000256" key="8">
    <source>
        <dbReference type="ARBA" id="ARBA00048475"/>
    </source>
</evidence>
<dbReference type="NCBIfam" id="TIGR00081">
    <property type="entry name" value="purC"/>
    <property type="match status" value="1"/>
</dbReference>
<dbReference type="EC" id="6.3.2.6" evidence="3"/>
<evidence type="ECO:0000256" key="7">
    <source>
        <dbReference type="ARBA" id="ARBA00022840"/>
    </source>
</evidence>
<dbReference type="EMBL" id="LNQE01001296">
    <property type="protein sequence ID" value="KUG19392.1"/>
    <property type="molecule type" value="Genomic_DNA"/>
</dbReference>
<evidence type="ECO:0000256" key="5">
    <source>
        <dbReference type="ARBA" id="ARBA00022741"/>
    </source>
</evidence>
<feature type="domain" description="SAICAR synthetase/ADE2 N-terminal" evidence="9">
    <location>
        <begin position="7"/>
        <end position="231"/>
    </location>
</feature>
<evidence type="ECO:0000256" key="6">
    <source>
        <dbReference type="ARBA" id="ARBA00022755"/>
    </source>
</evidence>
<dbReference type="GO" id="GO:0009236">
    <property type="term" value="P:cobalamin biosynthetic process"/>
    <property type="evidence" value="ECO:0007669"/>
    <property type="project" value="InterPro"/>
</dbReference>
<name>A0A0W8FES2_9ZZZZ</name>
<keyword evidence="6" id="KW-0658">Purine biosynthesis</keyword>
<keyword evidence="7" id="KW-0067">ATP-binding</keyword>
<sequence>MKPIELIYQGKAKSVYRSDAPGKLIVVFRDDITAFDGEKKDVLRGKGVYNAQVSAFFFSYLEAQGIKTHFYGMLDEHTMVVRELQMIPFEVIVRNIATGSMVRRYPIAEGTPLDPPVIVIDYKDDARHDPMLNDDLIFALNLATREELDLIRAVALTTNELLKSHLDKRGITLVDFKLEFGRQDDEIYLGDEISMDSMRLRDQRTGRSMDKDVYRFSTGDVMEAYASVARRIIQTDLEEFHEI</sequence>
<dbReference type="PANTHER" id="PTHR43599">
    <property type="entry name" value="MULTIFUNCTIONAL PROTEIN ADE2"/>
    <property type="match status" value="1"/>
</dbReference>
<comment type="similarity">
    <text evidence="2">Belongs to the SAICAR synthetase family.</text>
</comment>
<comment type="pathway">
    <text evidence="1">Purine metabolism; IMP biosynthesis via de novo pathway; 5-amino-1-(5-phospho-D-ribosyl)imidazole-4-carboxamide from 5-amino-1-(5-phospho-D-ribosyl)imidazole-4-carboxylate: step 1/2.</text>
</comment>
<keyword evidence="4 10" id="KW-0436">Ligase</keyword>
<dbReference type="GO" id="GO:0005524">
    <property type="term" value="F:ATP binding"/>
    <property type="evidence" value="ECO:0007669"/>
    <property type="project" value="UniProtKB-KW"/>
</dbReference>
<dbReference type="GO" id="GO:0004639">
    <property type="term" value="F:phosphoribosylaminoimidazolesuccinocarboxamide synthase activity"/>
    <property type="evidence" value="ECO:0007669"/>
    <property type="project" value="UniProtKB-EC"/>
</dbReference>
<dbReference type="PANTHER" id="PTHR43599:SF3">
    <property type="entry name" value="SI:DKEY-6E2.2"/>
    <property type="match status" value="1"/>
</dbReference>
<dbReference type="Gene3D" id="3.30.470.20">
    <property type="entry name" value="ATP-grasp fold, B domain"/>
    <property type="match status" value="1"/>
</dbReference>
<comment type="caution">
    <text evidence="10">The sequence shown here is derived from an EMBL/GenBank/DDBJ whole genome shotgun (WGS) entry which is preliminary data.</text>
</comment>
<dbReference type="InterPro" id="IPR001636">
    <property type="entry name" value="SAICAR_synth"/>
</dbReference>
<evidence type="ECO:0000256" key="4">
    <source>
        <dbReference type="ARBA" id="ARBA00022598"/>
    </source>
</evidence>
<dbReference type="GO" id="GO:0006189">
    <property type="term" value="P:'de novo' IMP biosynthetic process"/>
    <property type="evidence" value="ECO:0007669"/>
    <property type="project" value="UniProtKB-UniPathway"/>
</dbReference>
<comment type="catalytic activity">
    <reaction evidence="8">
        <text>5-amino-1-(5-phospho-D-ribosyl)imidazole-4-carboxylate + L-aspartate + ATP = (2S)-2-[5-amino-1-(5-phospho-beta-D-ribosyl)imidazole-4-carboxamido]succinate + ADP + phosphate + 2 H(+)</text>
        <dbReference type="Rhea" id="RHEA:22628"/>
        <dbReference type="ChEBI" id="CHEBI:15378"/>
        <dbReference type="ChEBI" id="CHEBI:29991"/>
        <dbReference type="ChEBI" id="CHEBI:30616"/>
        <dbReference type="ChEBI" id="CHEBI:43474"/>
        <dbReference type="ChEBI" id="CHEBI:58443"/>
        <dbReference type="ChEBI" id="CHEBI:77657"/>
        <dbReference type="ChEBI" id="CHEBI:456216"/>
        <dbReference type="EC" id="6.3.2.6"/>
    </reaction>
</comment>
<evidence type="ECO:0000256" key="1">
    <source>
        <dbReference type="ARBA" id="ARBA00004672"/>
    </source>
</evidence>
<reference evidence="10" key="1">
    <citation type="journal article" date="2015" name="Proc. Natl. Acad. Sci. U.S.A.">
        <title>Networks of energetic and metabolic interactions define dynamics in microbial communities.</title>
        <authorList>
            <person name="Embree M."/>
            <person name="Liu J.K."/>
            <person name="Al-Bassam M.M."/>
            <person name="Zengler K."/>
        </authorList>
    </citation>
    <scope>NUCLEOTIDE SEQUENCE</scope>
</reference>
<dbReference type="InterPro" id="IPR033934">
    <property type="entry name" value="SAICAR_synt_PurC"/>
</dbReference>